<dbReference type="Proteomes" id="UP001178507">
    <property type="component" value="Unassembled WGS sequence"/>
</dbReference>
<keyword evidence="2" id="KW-1185">Reference proteome</keyword>
<sequence>MAMRGALQFSRLRMMKIEVPEFSKSRFARRSNLMDEDRVKWYNWNLACIALTTIPLTWMYTVNYRTSEEVEMIYRTLDPMGALNIKYDLKLYGS</sequence>
<dbReference type="AlphaFoldDB" id="A0AA36HK18"/>
<organism evidence="1 2">
    <name type="scientific">Effrenium voratum</name>
    <dbReference type="NCBI Taxonomy" id="2562239"/>
    <lineage>
        <taxon>Eukaryota</taxon>
        <taxon>Sar</taxon>
        <taxon>Alveolata</taxon>
        <taxon>Dinophyceae</taxon>
        <taxon>Suessiales</taxon>
        <taxon>Symbiodiniaceae</taxon>
        <taxon>Effrenium</taxon>
    </lineage>
</organism>
<dbReference type="EMBL" id="CAUJNA010000024">
    <property type="protein sequence ID" value="CAJ1370508.1"/>
    <property type="molecule type" value="Genomic_DNA"/>
</dbReference>
<name>A0AA36HK18_9DINO</name>
<protein>
    <submittedName>
        <fullName evidence="1">Uncharacterized protein</fullName>
    </submittedName>
</protein>
<gene>
    <name evidence="1" type="ORF">EVOR1521_LOCUS1069</name>
</gene>
<accession>A0AA36HK18</accession>
<reference evidence="1" key="1">
    <citation type="submission" date="2023-08" db="EMBL/GenBank/DDBJ databases">
        <authorList>
            <person name="Chen Y."/>
            <person name="Shah S."/>
            <person name="Dougan E. K."/>
            <person name="Thang M."/>
            <person name="Chan C."/>
        </authorList>
    </citation>
    <scope>NUCLEOTIDE SEQUENCE</scope>
</reference>
<proteinExistence type="predicted"/>
<evidence type="ECO:0000313" key="1">
    <source>
        <dbReference type="EMBL" id="CAJ1370508.1"/>
    </source>
</evidence>
<comment type="caution">
    <text evidence="1">The sequence shown here is derived from an EMBL/GenBank/DDBJ whole genome shotgun (WGS) entry which is preliminary data.</text>
</comment>
<evidence type="ECO:0000313" key="2">
    <source>
        <dbReference type="Proteomes" id="UP001178507"/>
    </source>
</evidence>